<dbReference type="GO" id="GO:0008270">
    <property type="term" value="F:zinc ion binding"/>
    <property type="evidence" value="ECO:0007669"/>
    <property type="project" value="UniProtKB-KW"/>
</dbReference>
<dbReference type="Proteomes" id="UP000243688">
    <property type="component" value="Unassembled WGS sequence"/>
</dbReference>
<dbReference type="InterPro" id="IPR011042">
    <property type="entry name" value="6-blade_b-propeller_TolB-like"/>
</dbReference>
<dbReference type="PROSITE" id="PS51125">
    <property type="entry name" value="NHL"/>
    <property type="match status" value="1"/>
</dbReference>
<comment type="caution">
    <text evidence="3">The sequence shown here is derived from an EMBL/GenBank/DDBJ whole genome shotgun (WGS) entry which is preliminary data.</text>
</comment>
<evidence type="ECO:0000313" key="4">
    <source>
        <dbReference type="Proteomes" id="UP000243688"/>
    </source>
</evidence>
<proteinExistence type="predicted"/>
<dbReference type="AlphaFoldDB" id="A0A2A6DZW0"/>
<dbReference type="PANTHER" id="PTHR24104:SF25">
    <property type="entry name" value="PROTEIN LIN-41"/>
    <property type="match status" value="1"/>
</dbReference>
<evidence type="ECO:0008006" key="5">
    <source>
        <dbReference type="Google" id="ProtNLM"/>
    </source>
</evidence>
<name>A0A2A6DZW0_9BACL</name>
<feature type="repeat" description="NHL" evidence="2">
    <location>
        <begin position="86"/>
        <end position="129"/>
    </location>
</feature>
<gene>
    <name evidence="3" type="ORF">BLM47_07235</name>
</gene>
<dbReference type="InterPro" id="IPR001258">
    <property type="entry name" value="NHL_repeat"/>
</dbReference>
<dbReference type="Gene3D" id="2.120.10.30">
    <property type="entry name" value="TolB, C-terminal domain"/>
    <property type="match status" value="1"/>
</dbReference>
<organism evidence="3 4">
    <name type="scientific">Candidatus Reconcilbacillus cellulovorans</name>
    <dbReference type="NCBI Taxonomy" id="1906605"/>
    <lineage>
        <taxon>Bacteria</taxon>
        <taxon>Bacillati</taxon>
        <taxon>Bacillota</taxon>
        <taxon>Bacilli</taxon>
        <taxon>Bacillales</taxon>
        <taxon>Paenibacillaceae</taxon>
        <taxon>Candidatus Reconcilbacillus</taxon>
    </lineage>
</organism>
<dbReference type="Pfam" id="PF01436">
    <property type="entry name" value="NHL"/>
    <property type="match status" value="1"/>
</dbReference>
<dbReference type="InterPro" id="IPR050952">
    <property type="entry name" value="TRIM-NHL_E3_ligases"/>
</dbReference>
<dbReference type="SUPFAM" id="SSF101898">
    <property type="entry name" value="NHL repeat"/>
    <property type="match status" value="1"/>
</dbReference>
<dbReference type="PROSITE" id="PS51257">
    <property type="entry name" value="PROKAR_LIPOPROTEIN"/>
    <property type="match status" value="1"/>
</dbReference>
<reference evidence="3 4" key="1">
    <citation type="submission" date="2016-12" db="EMBL/GenBank/DDBJ databases">
        <title>Candidatus Reconcilibacillus cellulovorans genome.</title>
        <authorList>
            <person name="Kolinko S."/>
            <person name="Wu Y.-W."/>
            <person name="Tachea F."/>
            <person name="Denzel E."/>
            <person name="Hiras J."/>
            <person name="Baecker N."/>
            <person name="Chan L.J."/>
            <person name="Eichorst S.A."/>
            <person name="Frey D."/>
            <person name="Adams P.D."/>
            <person name="Pray T."/>
            <person name="Tanjore D."/>
            <person name="Petzold C.J."/>
            <person name="Gladden J.M."/>
            <person name="Simmons B.A."/>
            <person name="Singer S.W."/>
        </authorList>
    </citation>
    <scope>NUCLEOTIDE SEQUENCE [LARGE SCALE GENOMIC DNA]</scope>
    <source>
        <strain evidence="3">JTherm</strain>
    </source>
</reference>
<dbReference type="PANTHER" id="PTHR24104">
    <property type="entry name" value="E3 UBIQUITIN-PROTEIN LIGASE NHLRC1-RELATED"/>
    <property type="match status" value="1"/>
</dbReference>
<keyword evidence="1" id="KW-0677">Repeat</keyword>
<evidence type="ECO:0000313" key="3">
    <source>
        <dbReference type="EMBL" id="PDO10321.1"/>
    </source>
</evidence>
<dbReference type="CDD" id="cd05819">
    <property type="entry name" value="NHL"/>
    <property type="match status" value="1"/>
</dbReference>
<dbReference type="EMBL" id="MOXJ01000015">
    <property type="protein sequence ID" value="PDO10321.1"/>
    <property type="molecule type" value="Genomic_DNA"/>
</dbReference>
<protein>
    <recommendedName>
        <fullName evidence="5">6-bladed beta-propeller</fullName>
    </recommendedName>
</protein>
<accession>A0A2A6DZW0</accession>
<evidence type="ECO:0000256" key="1">
    <source>
        <dbReference type="ARBA" id="ARBA00022737"/>
    </source>
</evidence>
<sequence length="319" mass="35152">MKKIFYLYLIFILIFVFSSCTSDRWPAEKPKLTSLSEHIEYELAATIGQNLGLREPSSILERDGRLWISDTGSDRIVVADQHGNLIRTLGRTGNGPVEFIRPTGLATDDAGRLYVVDSGNNRVQVLSPDGAFVKAYAIDKFPFQGSHSYLADIAVQDDRIYVAARTMARSWAKIFVFSDDGAVRSFGKDLVGSIANVGGRVLFASSGEFRNVKEGLSFESGRNYLVEVRPDGLGGVAELPYMYTPGDIQAIGGAIYLLSRAYGTIDRFEENGDYISTSYRFQLPAEEIMGLAAMAPAEDGWWVLNAGRGVVYRLVKKKA</sequence>
<evidence type="ECO:0000256" key="2">
    <source>
        <dbReference type="PROSITE-ProRule" id="PRU00504"/>
    </source>
</evidence>